<feature type="transmembrane region" description="Helical" evidence="16">
    <location>
        <begin position="36"/>
        <end position="59"/>
    </location>
</feature>
<proteinExistence type="inferred from homology"/>
<keyword evidence="3" id="KW-0600">Photoreceptor protein</keyword>
<keyword evidence="4" id="KW-0716">Sensory transduction</keyword>
<evidence type="ECO:0000256" key="4">
    <source>
        <dbReference type="ARBA" id="ARBA00022606"/>
    </source>
</evidence>
<dbReference type="InterPro" id="IPR027430">
    <property type="entry name" value="Retinal_BS"/>
</dbReference>
<reference evidence="19" key="1">
    <citation type="submission" date="2025-08" db="UniProtKB">
        <authorList>
            <consortium name="RefSeq"/>
        </authorList>
    </citation>
    <scope>IDENTIFICATION</scope>
    <source>
        <tissue evidence="19">Whole organism</tissue>
    </source>
</reference>
<keyword evidence="9 14" id="KW-0297">G-protein coupled receptor</keyword>
<dbReference type="PRINTS" id="PR00237">
    <property type="entry name" value="GPCRRHODOPSN"/>
</dbReference>
<keyword evidence="11 14" id="KW-0675">Receptor</keyword>
<dbReference type="InterPro" id="IPR017452">
    <property type="entry name" value="GPCR_Rhodpsn_7TM"/>
</dbReference>
<dbReference type="Proteomes" id="UP000694843">
    <property type="component" value="Unplaced"/>
</dbReference>
<dbReference type="KEGG" id="hazt:108677059"/>
<evidence type="ECO:0000256" key="10">
    <source>
        <dbReference type="ARBA" id="ARBA00023136"/>
    </source>
</evidence>
<evidence type="ECO:0000256" key="7">
    <source>
        <dbReference type="ARBA" id="ARBA00022989"/>
    </source>
</evidence>
<evidence type="ECO:0000256" key="6">
    <source>
        <dbReference type="ARBA" id="ARBA00022925"/>
    </source>
</evidence>
<protein>
    <submittedName>
        <fullName evidence="19">Parapinopsin-like</fullName>
    </submittedName>
</protein>
<evidence type="ECO:0000313" key="18">
    <source>
        <dbReference type="Proteomes" id="UP000694843"/>
    </source>
</evidence>
<dbReference type="InterPro" id="IPR000276">
    <property type="entry name" value="GPCR_Rhodpsn"/>
</dbReference>
<evidence type="ECO:0000256" key="15">
    <source>
        <dbReference type="SAM" id="MobiDB-lite"/>
    </source>
</evidence>
<evidence type="ECO:0000256" key="16">
    <source>
        <dbReference type="SAM" id="Phobius"/>
    </source>
</evidence>
<gene>
    <name evidence="19" type="primary">LOC108677059</name>
</gene>
<dbReference type="PROSITE" id="PS00237">
    <property type="entry name" value="G_PROTEIN_RECEP_F1_1"/>
    <property type="match status" value="1"/>
</dbReference>
<evidence type="ECO:0000256" key="3">
    <source>
        <dbReference type="ARBA" id="ARBA00022543"/>
    </source>
</evidence>
<evidence type="ECO:0000256" key="1">
    <source>
        <dbReference type="ARBA" id="ARBA00004141"/>
    </source>
</evidence>
<keyword evidence="8" id="KW-0157">Chromophore</keyword>
<comment type="subcellular location">
    <subcellularLocation>
        <location evidence="1">Membrane</location>
        <topology evidence="1">Multi-pass membrane protein</topology>
    </subcellularLocation>
</comment>
<evidence type="ECO:0000256" key="13">
    <source>
        <dbReference type="ARBA" id="ARBA00023305"/>
    </source>
</evidence>
<keyword evidence="5 14" id="KW-0812">Transmembrane</keyword>
<feature type="domain" description="G-protein coupled receptors family 1 profile" evidence="17">
    <location>
        <begin position="9"/>
        <end position="270"/>
    </location>
</feature>
<feature type="transmembrane region" description="Helical" evidence="16">
    <location>
        <begin position="253"/>
        <end position="273"/>
    </location>
</feature>
<dbReference type="SUPFAM" id="SSF81321">
    <property type="entry name" value="Family A G protein-coupled receptor-like"/>
    <property type="match status" value="1"/>
</dbReference>
<keyword evidence="12 14" id="KW-0807">Transducer</keyword>
<dbReference type="GO" id="GO:0016020">
    <property type="term" value="C:membrane"/>
    <property type="evidence" value="ECO:0007669"/>
    <property type="project" value="UniProtKB-SubCell"/>
</dbReference>
<dbReference type="PANTHER" id="PTHR24240">
    <property type="entry name" value="OPSIN"/>
    <property type="match status" value="1"/>
</dbReference>
<dbReference type="Gene3D" id="1.20.1070.10">
    <property type="entry name" value="Rhodopsin 7-helix transmembrane proteins"/>
    <property type="match status" value="1"/>
</dbReference>
<dbReference type="GO" id="GO:0009881">
    <property type="term" value="F:photoreceptor activity"/>
    <property type="evidence" value="ECO:0007669"/>
    <property type="project" value="UniProtKB-KW"/>
</dbReference>
<dbReference type="GO" id="GO:0007601">
    <property type="term" value="P:visual perception"/>
    <property type="evidence" value="ECO:0007669"/>
    <property type="project" value="UniProtKB-KW"/>
</dbReference>
<dbReference type="PROSITE" id="PS50262">
    <property type="entry name" value="G_PROTEIN_RECEP_F1_2"/>
    <property type="match status" value="1"/>
</dbReference>
<dbReference type="GO" id="GO:0004930">
    <property type="term" value="F:G protein-coupled receptor activity"/>
    <property type="evidence" value="ECO:0007669"/>
    <property type="project" value="UniProtKB-KW"/>
</dbReference>
<dbReference type="RefSeq" id="XP_047740305.1">
    <property type="nucleotide sequence ID" value="XM_047884349.1"/>
</dbReference>
<feature type="transmembrane region" description="Helical" evidence="16">
    <location>
        <begin position="122"/>
        <end position="142"/>
    </location>
</feature>
<evidence type="ECO:0000256" key="11">
    <source>
        <dbReference type="ARBA" id="ARBA00023170"/>
    </source>
</evidence>
<feature type="transmembrane region" description="Helical" evidence="16">
    <location>
        <begin position="170"/>
        <end position="194"/>
    </location>
</feature>
<organism evidence="18 19">
    <name type="scientific">Hyalella azteca</name>
    <name type="common">Amphipod</name>
    <dbReference type="NCBI Taxonomy" id="294128"/>
    <lineage>
        <taxon>Eukaryota</taxon>
        <taxon>Metazoa</taxon>
        <taxon>Ecdysozoa</taxon>
        <taxon>Arthropoda</taxon>
        <taxon>Crustacea</taxon>
        <taxon>Multicrustacea</taxon>
        <taxon>Malacostraca</taxon>
        <taxon>Eumalacostraca</taxon>
        <taxon>Peracarida</taxon>
        <taxon>Amphipoda</taxon>
        <taxon>Senticaudata</taxon>
        <taxon>Talitrida</taxon>
        <taxon>Talitroidea</taxon>
        <taxon>Hyalellidae</taxon>
        <taxon>Hyalella</taxon>
    </lineage>
</organism>
<dbReference type="Pfam" id="PF00001">
    <property type="entry name" value="7tm_1"/>
    <property type="match status" value="1"/>
</dbReference>
<evidence type="ECO:0000256" key="14">
    <source>
        <dbReference type="RuleBase" id="RU000688"/>
    </source>
</evidence>
<dbReference type="InterPro" id="IPR050125">
    <property type="entry name" value="GPCR_opsins"/>
</dbReference>
<accession>A0A979FW24</accession>
<keyword evidence="18" id="KW-1185">Reference proteome</keyword>
<evidence type="ECO:0000256" key="2">
    <source>
        <dbReference type="ARBA" id="ARBA00010663"/>
    </source>
</evidence>
<evidence type="ECO:0000256" key="8">
    <source>
        <dbReference type="ARBA" id="ARBA00022991"/>
    </source>
</evidence>
<dbReference type="GO" id="GO:0007602">
    <property type="term" value="P:phototransduction"/>
    <property type="evidence" value="ECO:0007669"/>
    <property type="project" value="UniProtKB-KW"/>
</dbReference>
<feature type="transmembrane region" description="Helical" evidence="16">
    <location>
        <begin position="214"/>
        <end position="241"/>
    </location>
</feature>
<name>A0A979FW24_HYAAZ</name>
<dbReference type="OrthoDB" id="6361628at2759"/>
<dbReference type="GeneID" id="108677059"/>
<feature type="transmembrane region" description="Helical" evidence="16">
    <location>
        <begin position="79"/>
        <end position="102"/>
    </location>
</feature>
<keyword evidence="7 16" id="KW-1133">Transmembrane helix</keyword>
<comment type="similarity">
    <text evidence="2 14">Belongs to the G-protein coupled receptor 1 family.</text>
</comment>
<evidence type="ECO:0000256" key="9">
    <source>
        <dbReference type="ARBA" id="ARBA00023040"/>
    </source>
</evidence>
<evidence type="ECO:0000256" key="12">
    <source>
        <dbReference type="ARBA" id="ARBA00023224"/>
    </source>
</evidence>
<sequence length="404" mass="44009">MAEAAELRGNVSNIFTINEAFDAAAHSRMSEAGYTVATVALFTITVLGVLANTAVLLVIAANKHLLTPLTLPYLVSDAYVIYAFIMTLFGIASISSLTVLSVERYLMIARPWHACDLTPLRARVVVVGVWVYSFVTVSPPLWGWGVFGIEGGGVSCSVAWERRTVNNLTFVTYLLLLGLVVPVAVMAASFRGIINTVRKAGRLPHAVSRAERRVAGMVAVMTVTFMVAWTPYSVLAVVMAYGPPVDSQSAFNAAPAIFAKSSCIYNPIIYVGLNTQFRTAWRSLLRCPLSASALRQTTEGISLTVSDPTAAAAHKHEVTLQDETLHLLMEITCAENEPAETGQQDGELGTGGRLSSVPPPRGRQTRRRQRIVDRLERLQEIRGFPRDGNQEHCAAVPQRGIHFW</sequence>
<evidence type="ECO:0000313" key="19">
    <source>
        <dbReference type="RefSeq" id="XP_047740305.1"/>
    </source>
</evidence>
<dbReference type="OMA" id="TREQNTV"/>
<keyword evidence="10 16" id="KW-0472">Membrane</keyword>
<evidence type="ECO:0000256" key="5">
    <source>
        <dbReference type="ARBA" id="ARBA00022692"/>
    </source>
</evidence>
<evidence type="ECO:0000259" key="17">
    <source>
        <dbReference type="PROSITE" id="PS50262"/>
    </source>
</evidence>
<keyword evidence="6" id="KW-0681">Retinal protein</keyword>
<keyword evidence="13" id="KW-0844">Vision</keyword>
<feature type="region of interest" description="Disordered" evidence="15">
    <location>
        <begin position="338"/>
        <end position="369"/>
    </location>
</feature>
<dbReference type="AlphaFoldDB" id="A0A979FW24"/>
<dbReference type="PROSITE" id="PS00238">
    <property type="entry name" value="OPSIN"/>
    <property type="match status" value="1"/>
</dbReference>